<feature type="transmembrane region" description="Helical" evidence="1">
    <location>
        <begin position="6"/>
        <end position="24"/>
    </location>
</feature>
<proteinExistence type="predicted"/>
<evidence type="ECO:0000256" key="1">
    <source>
        <dbReference type="SAM" id="Phobius"/>
    </source>
</evidence>
<feature type="transmembrane region" description="Helical" evidence="1">
    <location>
        <begin position="40"/>
        <end position="63"/>
    </location>
</feature>
<accession>A0A397UK56</accession>
<name>A0A397UK56_9GLOM</name>
<protein>
    <submittedName>
        <fullName evidence="2">Uncharacterized protein</fullName>
    </submittedName>
</protein>
<sequence length="99" mass="11588">MFDVKFYSIISMCAHITCFIICGIKHKTVKDIKDKDKRETLFFFVPIFLILFPVMAIPLFWVITISRSDLTSLNLIFFILFALLIINAFLAICKSSFYY</sequence>
<reference evidence="2 3" key="1">
    <citation type="submission" date="2018-06" db="EMBL/GenBank/DDBJ databases">
        <title>Comparative genomics reveals the genomic features of Rhizophagus irregularis, R. cerebriforme, R. diaphanum and Gigaspora rosea, and their symbiotic lifestyle signature.</title>
        <authorList>
            <person name="Morin E."/>
            <person name="San Clemente H."/>
            <person name="Chen E.C.H."/>
            <person name="De La Providencia I."/>
            <person name="Hainaut M."/>
            <person name="Kuo A."/>
            <person name="Kohler A."/>
            <person name="Murat C."/>
            <person name="Tang N."/>
            <person name="Roy S."/>
            <person name="Loubradou J."/>
            <person name="Henrissat B."/>
            <person name="Grigoriev I.V."/>
            <person name="Corradi N."/>
            <person name="Roux C."/>
            <person name="Martin F.M."/>
        </authorList>
    </citation>
    <scope>NUCLEOTIDE SEQUENCE [LARGE SCALE GENOMIC DNA]</scope>
    <source>
        <strain evidence="2 3">DAOM 194757</strain>
    </source>
</reference>
<keyword evidence="3" id="KW-1185">Reference proteome</keyword>
<feature type="transmembrane region" description="Helical" evidence="1">
    <location>
        <begin position="75"/>
        <end position="93"/>
    </location>
</feature>
<dbReference type="AlphaFoldDB" id="A0A397UK56"/>
<keyword evidence="1" id="KW-1133">Transmembrane helix</keyword>
<dbReference type="Proteomes" id="UP000266673">
    <property type="component" value="Unassembled WGS sequence"/>
</dbReference>
<dbReference type="EMBL" id="QKWP01001317">
    <property type="protein sequence ID" value="RIB09871.1"/>
    <property type="molecule type" value="Genomic_DNA"/>
</dbReference>
<gene>
    <name evidence="2" type="ORF">C2G38_2107495</name>
</gene>
<organism evidence="2 3">
    <name type="scientific">Gigaspora rosea</name>
    <dbReference type="NCBI Taxonomy" id="44941"/>
    <lineage>
        <taxon>Eukaryota</taxon>
        <taxon>Fungi</taxon>
        <taxon>Fungi incertae sedis</taxon>
        <taxon>Mucoromycota</taxon>
        <taxon>Glomeromycotina</taxon>
        <taxon>Glomeromycetes</taxon>
        <taxon>Diversisporales</taxon>
        <taxon>Gigasporaceae</taxon>
        <taxon>Gigaspora</taxon>
    </lineage>
</organism>
<evidence type="ECO:0000313" key="3">
    <source>
        <dbReference type="Proteomes" id="UP000266673"/>
    </source>
</evidence>
<comment type="caution">
    <text evidence="2">The sequence shown here is derived from an EMBL/GenBank/DDBJ whole genome shotgun (WGS) entry which is preliminary data.</text>
</comment>
<keyword evidence="1" id="KW-0472">Membrane</keyword>
<evidence type="ECO:0000313" key="2">
    <source>
        <dbReference type="EMBL" id="RIB09871.1"/>
    </source>
</evidence>
<keyword evidence="1" id="KW-0812">Transmembrane</keyword>